<evidence type="ECO:0008006" key="4">
    <source>
        <dbReference type="Google" id="ProtNLM"/>
    </source>
</evidence>
<dbReference type="AlphaFoldDB" id="A0A0C7QY26"/>
<feature type="region of interest" description="Disordered" evidence="1">
    <location>
        <begin position="120"/>
        <end position="175"/>
    </location>
</feature>
<feature type="compositionally biased region" description="Polar residues" evidence="1">
    <location>
        <begin position="132"/>
        <end position="146"/>
    </location>
</feature>
<organism evidence="2 3">
    <name type="scientific">Paraclostridium sordellii</name>
    <name type="common">Clostridium sordellii</name>
    <dbReference type="NCBI Taxonomy" id="1505"/>
    <lineage>
        <taxon>Bacteria</taxon>
        <taxon>Bacillati</taxon>
        <taxon>Bacillota</taxon>
        <taxon>Clostridia</taxon>
        <taxon>Peptostreptococcales</taxon>
        <taxon>Peptostreptococcaceae</taxon>
        <taxon>Paraclostridium</taxon>
    </lineage>
</organism>
<dbReference type="InterPro" id="IPR036388">
    <property type="entry name" value="WH-like_DNA-bd_sf"/>
</dbReference>
<proteinExistence type="predicted"/>
<dbReference type="Proteomes" id="UP000049127">
    <property type="component" value="Unassembled WGS sequence"/>
</dbReference>
<evidence type="ECO:0000256" key="1">
    <source>
        <dbReference type="SAM" id="MobiDB-lite"/>
    </source>
</evidence>
<evidence type="ECO:0000313" key="3">
    <source>
        <dbReference type="Proteomes" id="UP000049127"/>
    </source>
</evidence>
<reference evidence="3" key="1">
    <citation type="submission" date="2015-01" db="EMBL/GenBank/DDBJ databases">
        <authorList>
            <person name="Aslett M.A."/>
            <person name="De Silva N."/>
        </authorList>
    </citation>
    <scope>NUCLEOTIDE SEQUENCE [LARGE SCALE GENOMIC DNA]</scope>
    <source>
        <strain evidence="3">R28058</strain>
    </source>
</reference>
<name>A0A0C7QY26_PARSO</name>
<sequence>MTEIKVVMEGINSKGFGFAPKLVMKDQRLDIESKAIYMYFSSYCGAGETSFPKLETILYDLKISKTRYYKYFNPLKDLGYIEVQQRRTQNKDGKWVADSNLYILKQMINTKITVNDTDSKTTVKNTKCHSETIGNTPPSDLPQNDEPQTDEPQNKEDNNNNSINSNSINNNSLIDDDELNRRKQLYKEWTGVGRVTPPIVKFLKENSMQLSNQLFDLLLEKAVTNASTDKKIYSYLKTSILNCVKDKEFTLEEYERERNISDKDFRKKISNGSNSNIKTKKVVTTQHNINQTFRKYNSDELEKMLLENQKGKF</sequence>
<dbReference type="RefSeq" id="WP_055341059.1">
    <property type="nucleotide sequence ID" value="NZ_CEKZ01000001.1"/>
</dbReference>
<accession>A0A0C7QY26</accession>
<feature type="compositionally biased region" description="Low complexity" evidence="1">
    <location>
        <begin position="159"/>
        <end position="173"/>
    </location>
</feature>
<protein>
    <recommendedName>
        <fullName evidence="4">DnaD domain protein</fullName>
    </recommendedName>
</protein>
<dbReference type="OrthoDB" id="1807191at2"/>
<dbReference type="Gene3D" id="1.10.10.10">
    <property type="entry name" value="Winged helix-like DNA-binding domain superfamily/Winged helix DNA-binding domain"/>
    <property type="match status" value="1"/>
</dbReference>
<dbReference type="EMBL" id="CEKZ01000001">
    <property type="protein sequence ID" value="CEQ01973.1"/>
    <property type="molecule type" value="Genomic_DNA"/>
</dbReference>
<gene>
    <name evidence="2" type="ORF">R28058_33521</name>
</gene>
<evidence type="ECO:0000313" key="2">
    <source>
        <dbReference type="EMBL" id="CEQ01973.1"/>
    </source>
</evidence>